<dbReference type="GO" id="GO:0005576">
    <property type="term" value="C:extracellular region"/>
    <property type="evidence" value="ECO:0007669"/>
    <property type="project" value="InterPro"/>
</dbReference>
<dbReference type="EMBL" id="CACVKT020001098">
    <property type="protein sequence ID" value="CAC5364963.1"/>
    <property type="molecule type" value="Genomic_DNA"/>
</dbReference>
<dbReference type="Gene3D" id="2.170.140.10">
    <property type="entry name" value="Chitin binding domain"/>
    <property type="match status" value="1"/>
</dbReference>
<evidence type="ECO:0000259" key="1">
    <source>
        <dbReference type="PROSITE" id="PS50940"/>
    </source>
</evidence>
<reference evidence="2 3" key="1">
    <citation type="submission" date="2020-06" db="EMBL/GenBank/DDBJ databases">
        <authorList>
            <person name="Li R."/>
            <person name="Bekaert M."/>
        </authorList>
    </citation>
    <scope>NUCLEOTIDE SEQUENCE [LARGE SCALE GENOMIC DNA]</scope>
    <source>
        <strain evidence="3">wild</strain>
    </source>
</reference>
<evidence type="ECO:0000313" key="2">
    <source>
        <dbReference type="EMBL" id="CAC5364963.1"/>
    </source>
</evidence>
<dbReference type="PROSITE" id="PS50940">
    <property type="entry name" value="CHIT_BIND_II"/>
    <property type="match status" value="2"/>
</dbReference>
<dbReference type="InterPro" id="IPR036508">
    <property type="entry name" value="Chitin-bd_dom_sf"/>
</dbReference>
<dbReference type="AlphaFoldDB" id="A0A6J8ABD8"/>
<dbReference type="SMART" id="SM00494">
    <property type="entry name" value="ChtBD2"/>
    <property type="match status" value="2"/>
</dbReference>
<dbReference type="OrthoDB" id="6131869at2759"/>
<protein>
    <recommendedName>
        <fullName evidence="1">Chitin-binding type-2 domain-containing protein</fullName>
    </recommendedName>
</protein>
<keyword evidence="3" id="KW-1185">Reference proteome</keyword>
<dbReference type="Proteomes" id="UP000507470">
    <property type="component" value="Unassembled WGS sequence"/>
</dbReference>
<accession>A0A6J8ABD8</accession>
<dbReference type="GO" id="GO:0008061">
    <property type="term" value="F:chitin binding"/>
    <property type="evidence" value="ECO:0007669"/>
    <property type="project" value="InterPro"/>
</dbReference>
<evidence type="ECO:0000313" key="3">
    <source>
        <dbReference type="Proteomes" id="UP000507470"/>
    </source>
</evidence>
<organism evidence="2 3">
    <name type="scientific">Mytilus coruscus</name>
    <name type="common">Sea mussel</name>
    <dbReference type="NCBI Taxonomy" id="42192"/>
    <lineage>
        <taxon>Eukaryota</taxon>
        <taxon>Metazoa</taxon>
        <taxon>Spiralia</taxon>
        <taxon>Lophotrochozoa</taxon>
        <taxon>Mollusca</taxon>
        <taxon>Bivalvia</taxon>
        <taxon>Autobranchia</taxon>
        <taxon>Pteriomorphia</taxon>
        <taxon>Mytilida</taxon>
        <taxon>Mytiloidea</taxon>
        <taxon>Mytilidae</taxon>
        <taxon>Mytilinae</taxon>
        <taxon>Mytilus</taxon>
    </lineage>
</organism>
<gene>
    <name evidence="2" type="ORF">MCOR_5812</name>
</gene>
<dbReference type="InterPro" id="IPR002557">
    <property type="entry name" value="Chitin-bd_dom"/>
</dbReference>
<feature type="domain" description="Chitin-binding type-2" evidence="1">
    <location>
        <begin position="211"/>
        <end position="265"/>
    </location>
</feature>
<name>A0A6J8ABD8_MYTCO</name>
<proteinExistence type="predicted"/>
<sequence length="271" mass="31017">MPNFFNYPRTTKLNISYCQNIANSVVTSDDCGVSIDCRGTARFVSCLQSNNGSKLNGSTCSETTSSEECSRKLQERQQTCFRRNSGLLPDSKFCHLYYDCSDLAKSKICQYPKLFSTNTNTCRDFKNVKCGSRIEFKSYCQYYPRSHYGIRGPPCELNHPNCEGYPDGANPHTEKTGAGSPWYMLCSGERFIKEGLCPNARYGFNKKSCQVVECNQNINKYYPTEWCRGYIWCYYGRQFQYNCAIGTVFDFKRQSCQHVYDVCKPCGARTC</sequence>
<dbReference type="SUPFAM" id="SSF57625">
    <property type="entry name" value="Invertebrate chitin-binding proteins"/>
    <property type="match status" value="2"/>
</dbReference>
<feature type="domain" description="Chitin-binding type-2" evidence="1">
    <location>
        <begin position="77"/>
        <end position="132"/>
    </location>
</feature>